<reference evidence="2" key="1">
    <citation type="submission" date="2022-07" db="EMBL/GenBank/DDBJ databases">
        <title>Tahibacter sp., a new gammaproteobacterium isolated from the silt sample collected at pig farm.</title>
        <authorList>
            <person name="Chen H."/>
        </authorList>
    </citation>
    <scope>NUCLEOTIDE SEQUENCE</scope>
    <source>
        <strain evidence="2">P2K</strain>
    </source>
</reference>
<evidence type="ECO:0000313" key="3">
    <source>
        <dbReference type="Proteomes" id="UP001165498"/>
    </source>
</evidence>
<sequence>MNRYAVLSLLLLAGIAGAAAPKPALNLPGENFHGDEVSARDGETWLALVVADGKARLQSTRLKVEAVNDPVLDADDEKTGRSVAAPGIEALVFLRGIAALAPGDVPVAAPAEVDFSTARPFESTLAGKPFRLVAECTTADGRCRLSLAEGGQRQVLLEREALAGEDGRPGFGEGVPRLLFAGDLDRDGRVDLLLDTTDHYNLSRPTLFLSGAAGKGELVRQVAQQEVTGC</sequence>
<keyword evidence="1" id="KW-0732">Signal</keyword>
<evidence type="ECO:0000313" key="2">
    <source>
        <dbReference type="EMBL" id="MCQ4166060.1"/>
    </source>
</evidence>
<gene>
    <name evidence="2" type="ORF">NM961_15165</name>
</gene>
<comment type="caution">
    <text evidence="2">The sequence shown here is derived from an EMBL/GenBank/DDBJ whole genome shotgun (WGS) entry which is preliminary data.</text>
</comment>
<feature type="signal peptide" evidence="1">
    <location>
        <begin position="1"/>
        <end position="18"/>
    </location>
</feature>
<accession>A0ABT1QUV0</accession>
<dbReference type="EMBL" id="JANFQO010000014">
    <property type="protein sequence ID" value="MCQ4166060.1"/>
    <property type="molecule type" value="Genomic_DNA"/>
</dbReference>
<feature type="chain" id="PRO_5045800969" description="VCBS repeat protein" evidence="1">
    <location>
        <begin position="19"/>
        <end position="230"/>
    </location>
</feature>
<evidence type="ECO:0008006" key="4">
    <source>
        <dbReference type="Google" id="ProtNLM"/>
    </source>
</evidence>
<protein>
    <recommendedName>
        <fullName evidence="4">VCBS repeat protein</fullName>
    </recommendedName>
</protein>
<organism evidence="2 3">
    <name type="scientific">Tahibacter harae</name>
    <dbReference type="NCBI Taxonomy" id="2963937"/>
    <lineage>
        <taxon>Bacteria</taxon>
        <taxon>Pseudomonadati</taxon>
        <taxon>Pseudomonadota</taxon>
        <taxon>Gammaproteobacteria</taxon>
        <taxon>Lysobacterales</taxon>
        <taxon>Rhodanobacteraceae</taxon>
        <taxon>Tahibacter</taxon>
    </lineage>
</organism>
<proteinExistence type="predicted"/>
<dbReference type="RefSeq" id="WP_255915251.1">
    <property type="nucleotide sequence ID" value="NZ_JANFQO010000014.1"/>
</dbReference>
<evidence type="ECO:0000256" key="1">
    <source>
        <dbReference type="SAM" id="SignalP"/>
    </source>
</evidence>
<dbReference type="Proteomes" id="UP001165498">
    <property type="component" value="Unassembled WGS sequence"/>
</dbReference>
<name>A0ABT1QUV0_9GAMM</name>
<keyword evidence="3" id="KW-1185">Reference proteome</keyword>